<dbReference type="Proteomes" id="UP000256964">
    <property type="component" value="Unassembled WGS sequence"/>
</dbReference>
<gene>
    <name evidence="2" type="ORF">OH76DRAFT_1402800</name>
</gene>
<organism evidence="2 3">
    <name type="scientific">Lentinus brumalis</name>
    <dbReference type="NCBI Taxonomy" id="2498619"/>
    <lineage>
        <taxon>Eukaryota</taxon>
        <taxon>Fungi</taxon>
        <taxon>Dikarya</taxon>
        <taxon>Basidiomycota</taxon>
        <taxon>Agaricomycotina</taxon>
        <taxon>Agaricomycetes</taxon>
        <taxon>Polyporales</taxon>
        <taxon>Polyporaceae</taxon>
        <taxon>Lentinus</taxon>
    </lineage>
</organism>
<reference evidence="2 3" key="1">
    <citation type="journal article" date="2018" name="Biotechnol. Biofuels">
        <title>Integrative visual omics of the white-rot fungus Polyporus brumalis exposes the biotechnological potential of its oxidative enzymes for delignifying raw plant biomass.</title>
        <authorList>
            <person name="Miyauchi S."/>
            <person name="Rancon A."/>
            <person name="Drula E."/>
            <person name="Hage H."/>
            <person name="Chaduli D."/>
            <person name="Favel A."/>
            <person name="Grisel S."/>
            <person name="Henrissat B."/>
            <person name="Herpoel-Gimbert I."/>
            <person name="Ruiz-Duenas F.J."/>
            <person name="Chevret D."/>
            <person name="Hainaut M."/>
            <person name="Lin J."/>
            <person name="Wang M."/>
            <person name="Pangilinan J."/>
            <person name="Lipzen A."/>
            <person name="Lesage-Meessen L."/>
            <person name="Navarro D."/>
            <person name="Riley R."/>
            <person name="Grigoriev I.V."/>
            <person name="Zhou S."/>
            <person name="Raouche S."/>
            <person name="Rosso M.N."/>
        </authorList>
    </citation>
    <scope>NUCLEOTIDE SEQUENCE [LARGE SCALE GENOMIC DNA]</scope>
    <source>
        <strain evidence="2 3">BRFM 1820</strain>
    </source>
</reference>
<dbReference type="Gene3D" id="3.30.2280.10">
    <property type="entry name" value="Hypothetical protein (hspc210)"/>
    <property type="match status" value="1"/>
</dbReference>
<dbReference type="AlphaFoldDB" id="A0A371DCR6"/>
<accession>A0A371DCR6</accession>
<evidence type="ECO:0000259" key="1">
    <source>
        <dbReference type="Pfam" id="PF05303"/>
    </source>
</evidence>
<dbReference type="EMBL" id="KZ857400">
    <property type="protein sequence ID" value="RDX50341.1"/>
    <property type="molecule type" value="Genomic_DNA"/>
</dbReference>
<protein>
    <recommendedName>
        <fullName evidence="1">GSKIP domain-containing protein</fullName>
    </recommendedName>
</protein>
<sequence>MSTDNQQSQPHSFMEEELKRALNELAYGITKYEMVSGSPMKATARVVIIENETFLVSLTSRGFQLHSPTEAPMDPDHDAEGPVFETLEQLLAHVSSKFEAAHRSALQVKLESLNSADGA</sequence>
<evidence type="ECO:0000313" key="3">
    <source>
        <dbReference type="Proteomes" id="UP000256964"/>
    </source>
</evidence>
<keyword evidence="3" id="KW-1185">Reference proteome</keyword>
<dbReference type="OrthoDB" id="5804279at2759"/>
<dbReference type="InterPro" id="IPR023231">
    <property type="entry name" value="GSKIP_dom_sf"/>
</dbReference>
<dbReference type="InterPro" id="IPR007967">
    <property type="entry name" value="GSKIP_dom"/>
</dbReference>
<evidence type="ECO:0000313" key="2">
    <source>
        <dbReference type="EMBL" id="RDX50341.1"/>
    </source>
</evidence>
<dbReference type="Pfam" id="PF05303">
    <property type="entry name" value="GSKIP_dom"/>
    <property type="match status" value="1"/>
</dbReference>
<dbReference type="SUPFAM" id="SSF103107">
    <property type="entry name" value="Hypothetical protein c14orf129, hspc210"/>
    <property type="match status" value="1"/>
</dbReference>
<proteinExistence type="predicted"/>
<feature type="domain" description="GSKIP" evidence="1">
    <location>
        <begin position="14"/>
        <end position="113"/>
    </location>
</feature>
<name>A0A371DCR6_9APHY</name>